<organism evidence="6 7">
    <name type="scientific">Hyphococcus lacteus</name>
    <dbReference type="NCBI Taxonomy" id="3143536"/>
    <lineage>
        <taxon>Bacteria</taxon>
        <taxon>Pseudomonadati</taxon>
        <taxon>Pseudomonadota</taxon>
        <taxon>Alphaproteobacteria</taxon>
        <taxon>Parvularculales</taxon>
        <taxon>Parvularculaceae</taxon>
        <taxon>Hyphococcus</taxon>
    </lineage>
</organism>
<dbReference type="Pfam" id="PF04279">
    <property type="entry name" value="IspA"/>
    <property type="match status" value="1"/>
</dbReference>
<keyword evidence="7" id="KW-1185">Reference proteome</keyword>
<dbReference type="Proteomes" id="UP001560685">
    <property type="component" value="Unassembled WGS sequence"/>
</dbReference>
<evidence type="ECO:0000256" key="5">
    <source>
        <dbReference type="HAMAP-Rule" id="MF_00189"/>
    </source>
</evidence>
<comment type="caution">
    <text evidence="6">The sequence shown here is derived from an EMBL/GenBank/DDBJ whole genome shotgun (WGS) entry which is preliminary data.</text>
</comment>
<dbReference type="RefSeq" id="WP_369312779.1">
    <property type="nucleotide sequence ID" value="NZ_JBEHZE010000001.1"/>
</dbReference>
<evidence type="ECO:0000256" key="3">
    <source>
        <dbReference type="ARBA" id="ARBA00022989"/>
    </source>
</evidence>
<protein>
    <recommendedName>
        <fullName evidence="5">Inner membrane-spanning protein YciB</fullName>
    </recommendedName>
</protein>
<dbReference type="InterPro" id="IPR006008">
    <property type="entry name" value="YciB"/>
</dbReference>
<feature type="transmembrane region" description="Helical" evidence="5">
    <location>
        <begin position="56"/>
        <end position="76"/>
    </location>
</feature>
<dbReference type="HAMAP" id="MF_00189">
    <property type="entry name" value="YciB"/>
    <property type="match status" value="1"/>
</dbReference>
<evidence type="ECO:0000313" key="7">
    <source>
        <dbReference type="Proteomes" id="UP001560685"/>
    </source>
</evidence>
<gene>
    <name evidence="5" type="primary">yciB</name>
    <name evidence="6" type="ORF">ABFZ84_04715</name>
</gene>
<evidence type="ECO:0000256" key="1">
    <source>
        <dbReference type="ARBA" id="ARBA00022475"/>
    </source>
</evidence>
<feature type="transmembrane region" description="Helical" evidence="5">
    <location>
        <begin position="20"/>
        <end position="44"/>
    </location>
</feature>
<feature type="transmembrane region" description="Helical" evidence="5">
    <location>
        <begin position="148"/>
        <end position="166"/>
    </location>
</feature>
<proteinExistence type="inferred from homology"/>
<keyword evidence="4 5" id="KW-0472">Membrane</keyword>
<feature type="transmembrane region" description="Helical" evidence="5">
    <location>
        <begin position="109"/>
        <end position="128"/>
    </location>
</feature>
<reference evidence="6 7" key="1">
    <citation type="submission" date="2024-05" db="EMBL/GenBank/DDBJ databases">
        <title>Three bacterial strains, DH-69, EH-24, and ECK-19 isolated from coastal sediments.</title>
        <authorList>
            <person name="Ye Y.-Q."/>
            <person name="Du Z.-J."/>
        </authorList>
    </citation>
    <scope>NUCLEOTIDE SEQUENCE [LARGE SCALE GENOMIC DNA]</scope>
    <source>
        <strain evidence="6 7">ECK-19</strain>
    </source>
</reference>
<feature type="transmembrane region" description="Helical" evidence="5">
    <location>
        <begin position="198"/>
        <end position="217"/>
    </location>
</feature>
<sequence length="235" mass="25667">MTTPVKGQRLTGGPKLAVDMGPLAVFMIAYFLGGKLAPLFGGMIGRDWAIAEGEEMFLAVALFMPAFFVAFGYSVWKERRVAPMLLVTGVIVGVLGSLTLVLHNKAFFFMKPTIVYALFSSILAAGIYTKQNFLKVVFDGALDLPDDAWLTLTKRYAVFFALLAIANEVAWRYLMRDCDLAGAANCGAGEKIWVNLKVFGFTIISLIFTGFQAPLIAKHMSEDPKSDEAKTDEVG</sequence>
<dbReference type="EMBL" id="JBEHZE010000001">
    <property type="protein sequence ID" value="MEX6632843.1"/>
    <property type="molecule type" value="Genomic_DNA"/>
</dbReference>
<comment type="similarity">
    <text evidence="5">Belongs to the YciB family.</text>
</comment>
<comment type="subcellular location">
    <subcellularLocation>
        <location evidence="5">Cell inner membrane</location>
        <topology evidence="5">Multi-pass membrane protein</topology>
    </subcellularLocation>
</comment>
<evidence type="ECO:0000313" key="6">
    <source>
        <dbReference type="EMBL" id="MEX6632843.1"/>
    </source>
</evidence>
<dbReference type="PANTHER" id="PTHR36917:SF1">
    <property type="entry name" value="INNER MEMBRANE-SPANNING PROTEIN YCIB"/>
    <property type="match status" value="1"/>
</dbReference>
<feature type="transmembrane region" description="Helical" evidence="5">
    <location>
        <begin position="82"/>
        <end position="102"/>
    </location>
</feature>
<keyword evidence="5" id="KW-0997">Cell inner membrane</keyword>
<evidence type="ECO:0000256" key="2">
    <source>
        <dbReference type="ARBA" id="ARBA00022692"/>
    </source>
</evidence>
<accession>A0ABV3Z2U7</accession>
<keyword evidence="2 5" id="KW-0812">Transmembrane</keyword>
<name>A0ABV3Z2U7_9PROT</name>
<keyword evidence="3 5" id="KW-1133">Transmembrane helix</keyword>
<dbReference type="PANTHER" id="PTHR36917">
    <property type="entry name" value="INTRACELLULAR SEPTATION PROTEIN A-RELATED"/>
    <property type="match status" value="1"/>
</dbReference>
<evidence type="ECO:0000256" key="4">
    <source>
        <dbReference type="ARBA" id="ARBA00023136"/>
    </source>
</evidence>
<comment type="function">
    <text evidence="5">Plays a role in cell envelope biogenesis, maintenance of cell envelope integrity and membrane homeostasis.</text>
</comment>
<keyword evidence="1 5" id="KW-1003">Cell membrane</keyword>